<organism evidence="8 9">
    <name type="scientific">Pisolithus microcarpus 441</name>
    <dbReference type="NCBI Taxonomy" id="765257"/>
    <lineage>
        <taxon>Eukaryota</taxon>
        <taxon>Fungi</taxon>
        <taxon>Dikarya</taxon>
        <taxon>Basidiomycota</taxon>
        <taxon>Agaricomycotina</taxon>
        <taxon>Agaricomycetes</taxon>
        <taxon>Agaricomycetidae</taxon>
        <taxon>Boletales</taxon>
        <taxon>Sclerodermatineae</taxon>
        <taxon>Pisolithaceae</taxon>
        <taxon>Pisolithus</taxon>
    </lineage>
</organism>
<dbReference type="InterPro" id="IPR009060">
    <property type="entry name" value="UBA-like_sf"/>
</dbReference>
<accession>A0A0C9YME8</accession>
<dbReference type="InterPro" id="IPR016135">
    <property type="entry name" value="UBQ-conjugating_enzyme/RWD"/>
</dbReference>
<protein>
    <recommendedName>
        <fullName evidence="7">UBC core domain-containing protein</fullName>
    </recommendedName>
</protein>
<dbReference type="SUPFAM" id="SSF46934">
    <property type="entry name" value="UBA-like"/>
    <property type="match status" value="1"/>
</dbReference>
<feature type="domain" description="UBC core" evidence="7">
    <location>
        <begin position="27"/>
        <end position="174"/>
    </location>
</feature>
<dbReference type="InterPro" id="IPR015368">
    <property type="entry name" value="UBA_C_fun"/>
</dbReference>
<dbReference type="OrthoDB" id="2667158at2759"/>
<dbReference type="SMART" id="SM00212">
    <property type="entry name" value="UBCc"/>
    <property type="match status" value="1"/>
</dbReference>
<proteinExistence type="inferred from homology"/>
<dbReference type="GO" id="GO:0016740">
    <property type="term" value="F:transferase activity"/>
    <property type="evidence" value="ECO:0007669"/>
    <property type="project" value="UniProtKB-KW"/>
</dbReference>
<dbReference type="Pfam" id="PF00179">
    <property type="entry name" value="UQ_con"/>
    <property type="match status" value="1"/>
</dbReference>
<keyword evidence="2 6" id="KW-0547">Nucleotide-binding</keyword>
<evidence type="ECO:0000256" key="3">
    <source>
        <dbReference type="ARBA" id="ARBA00022786"/>
    </source>
</evidence>
<keyword evidence="3 6" id="KW-0833">Ubl conjugation pathway</keyword>
<dbReference type="PROSITE" id="PS00183">
    <property type="entry name" value="UBC_1"/>
    <property type="match status" value="1"/>
</dbReference>
<sequence length="240" mass="27093">MDITSQIDEILSMDRRQDEVPSTENPHRLRRVSQEINGCRRDETANINTELVDSCPFHLKGCFSGPEGTPYENGIFEADVIFPYAYPHCPMQVKFITKVYHPNISPVSGAICVNILQDHWSPALTLRTVLISVQALLSSPEPSDSLHTEALQHFMVDRRSFEETARYWTRIYARSPEPVAANDSEVDDAALAGIERIHIDRFEALGFQRSAVIDVLRKLNYRGANVANILDEVVIEKLLG</sequence>
<comment type="similarity">
    <text evidence="6">Belongs to the ubiquitin-conjugating enzyme family.</text>
</comment>
<dbReference type="SUPFAM" id="SSF54495">
    <property type="entry name" value="UBC-like"/>
    <property type="match status" value="1"/>
</dbReference>
<dbReference type="Proteomes" id="UP000054018">
    <property type="component" value="Unassembled WGS sequence"/>
</dbReference>
<evidence type="ECO:0000259" key="7">
    <source>
        <dbReference type="PROSITE" id="PS50127"/>
    </source>
</evidence>
<dbReference type="AlphaFoldDB" id="A0A0C9YME8"/>
<keyword evidence="9" id="KW-1185">Reference proteome</keyword>
<dbReference type="InterPro" id="IPR023313">
    <property type="entry name" value="UBQ-conjugating_AS"/>
</dbReference>
<dbReference type="Gene3D" id="1.10.8.10">
    <property type="entry name" value="DNA helicase RuvA subunit, C-terminal domain"/>
    <property type="match status" value="1"/>
</dbReference>
<evidence type="ECO:0000256" key="1">
    <source>
        <dbReference type="ARBA" id="ARBA00022679"/>
    </source>
</evidence>
<feature type="active site" description="Glycyl thioester intermediate" evidence="5">
    <location>
        <position position="112"/>
    </location>
</feature>
<evidence type="ECO:0000313" key="9">
    <source>
        <dbReference type="Proteomes" id="UP000054018"/>
    </source>
</evidence>
<dbReference type="STRING" id="765257.A0A0C9YME8"/>
<dbReference type="InterPro" id="IPR000608">
    <property type="entry name" value="UBC"/>
</dbReference>
<keyword evidence="1" id="KW-0808">Transferase</keyword>
<dbReference type="Gene3D" id="3.10.110.10">
    <property type="entry name" value="Ubiquitin Conjugating Enzyme"/>
    <property type="match status" value="1"/>
</dbReference>
<evidence type="ECO:0000256" key="6">
    <source>
        <dbReference type="RuleBase" id="RU362109"/>
    </source>
</evidence>
<gene>
    <name evidence="8" type="ORF">PISMIDRAFT_684685</name>
</gene>
<dbReference type="Pfam" id="PF09288">
    <property type="entry name" value="UBA_3"/>
    <property type="match status" value="1"/>
</dbReference>
<evidence type="ECO:0000256" key="5">
    <source>
        <dbReference type="PROSITE-ProRule" id="PRU10133"/>
    </source>
</evidence>
<reference evidence="8 9" key="1">
    <citation type="submission" date="2014-04" db="EMBL/GenBank/DDBJ databases">
        <authorList>
            <consortium name="DOE Joint Genome Institute"/>
            <person name="Kuo A."/>
            <person name="Kohler A."/>
            <person name="Costa M.D."/>
            <person name="Nagy L.G."/>
            <person name="Floudas D."/>
            <person name="Copeland A."/>
            <person name="Barry K.W."/>
            <person name="Cichocki N."/>
            <person name="Veneault-Fourrey C."/>
            <person name="LaButti K."/>
            <person name="Lindquist E.A."/>
            <person name="Lipzen A."/>
            <person name="Lundell T."/>
            <person name="Morin E."/>
            <person name="Murat C."/>
            <person name="Sun H."/>
            <person name="Tunlid A."/>
            <person name="Henrissat B."/>
            <person name="Grigoriev I.V."/>
            <person name="Hibbett D.S."/>
            <person name="Martin F."/>
            <person name="Nordberg H.P."/>
            <person name="Cantor M.N."/>
            <person name="Hua S.X."/>
        </authorList>
    </citation>
    <scope>NUCLEOTIDE SEQUENCE [LARGE SCALE GENOMIC DNA]</scope>
    <source>
        <strain evidence="8 9">441</strain>
    </source>
</reference>
<dbReference type="CDD" id="cd14311">
    <property type="entry name" value="UBA_II_E2_UBC1"/>
    <property type="match status" value="1"/>
</dbReference>
<keyword evidence="4 6" id="KW-0067">ATP-binding</keyword>
<name>A0A0C9YME8_9AGAM</name>
<evidence type="ECO:0000256" key="2">
    <source>
        <dbReference type="ARBA" id="ARBA00022741"/>
    </source>
</evidence>
<dbReference type="EMBL" id="KN833816">
    <property type="protein sequence ID" value="KIK17916.1"/>
    <property type="molecule type" value="Genomic_DNA"/>
</dbReference>
<dbReference type="PROSITE" id="PS50127">
    <property type="entry name" value="UBC_2"/>
    <property type="match status" value="1"/>
</dbReference>
<evidence type="ECO:0000313" key="8">
    <source>
        <dbReference type="EMBL" id="KIK17916.1"/>
    </source>
</evidence>
<dbReference type="PANTHER" id="PTHR24068">
    <property type="entry name" value="UBIQUITIN-CONJUGATING ENZYME E2"/>
    <property type="match status" value="1"/>
</dbReference>
<dbReference type="HOGENOM" id="CLU_030988_13_1_1"/>
<dbReference type="GO" id="GO:0005524">
    <property type="term" value="F:ATP binding"/>
    <property type="evidence" value="ECO:0007669"/>
    <property type="project" value="UniProtKB-UniRule"/>
</dbReference>
<evidence type="ECO:0000256" key="4">
    <source>
        <dbReference type="ARBA" id="ARBA00022840"/>
    </source>
</evidence>
<reference evidence="9" key="2">
    <citation type="submission" date="2015-01" db="EMBL/GenBank/DDBJ databases">
        <title>Evolutionary Origins and Diversification of the Mycorrhizal Mutualists.</title>
        <authorList>
            <consortium name="DOE Joint Genome Institute"/>
            <consortium name="Mycorrhizal Genomics Consortium"/>
            <person name="Kohler A."/>
            <person name="Kuo A."/>
            <person name="Nagy L.G."/>
            <person name="Floudas D."/>
            <person name="Copeland A."/>
            <person name="Barry K.W."/>
            <person name="Cichocki N."/>
            <person name="Veneault-Fourrey C."/>
            <person name="LaButti K."/>
            <person name="Lindquist E.A."/>
            <person name="Lipzen A."/>
            <person name="Lundell T."/>
            <person name="Morin E."/>
            <person name="Murat C."/>
            <person name="Riley R."/>
            <person name="Ohm R."/>
            <person name="Sun H."/>
            <person name="Tunlid A."/>
            <person name="Henrissat B."/>
            <person name="Grigoriev I.V."/>
            <person name="Hibbett D.S."/>
            <person name="Martin F."/>
        </authorList>
    </citation>
    <scope>NUCLEOTIDE SEQUENCE [LARGE SCALE GENOMIC DNA]</scope>
    <source>
        <strain evidence="9">441</strain>
    </source>
</reference>